<reference evidence="1 2" key="1">
    <citation type="submission" date="2017-01" db="EMBL/GenBank/DDBJ databases">
        <authorList>
            <person name="Cao J.-M."/>
        </authorList>
    </citation>
    <scope>NUCLEOTIDE SEQUENCE [LARGE SCALE GENOMIC DNA]</scope>
    <source>
        <strain evidence="1 2">888-76</strain>
    </source>
</reference>
<protein>
    <recommendedName>
        <fullName evidence="3">DUF1574 domain-containing protein</fullName>
    </recommendedName>
</protein>
<accession>A0A807LDN9</accession>
<keyword evidence="2" id="KW-1185">Reference proteome</keyword>
<dbReference type="EMBL" id="CP019445">
    <property type="protein sequence ID" value="APZ04391.1"/>
    <property type="molecule type" value="Genomic_DNA"/>
</dbReference>
<name>A0A807LDN9_9ENTR</name>
<dbReference type="KEGG" id="kco:BWI95_04615"/>
<sequence length="478" mass="54558">MSNAVIFLKEVHVLAQKLSWINSDAVVDELKELIIKNSSLLNDDEITASFINTLIYCAEKNVTPEDVDNLISSLDNFFVNFLLMQSCHVYFVGKSWDTYRLNVLFLPPNMGKITLFEIDADTDPASIKINPEDDSLIPVVITDHIGFNFIKNNNIKLPEALTTLLLPEKKSTHLDMDVGFIPLLNARYQKLNGEAEVKSVIIGSSYAYQGFPDALLDKAVNLSMFSGDFTWTYSLIKHITDTTSIRNFILCVGLYDAFYELSMGASPMFPVARYFCKSQDIEYNYRNKNEALNQTPVTQHILGPLDLLVQQTYKNHIYPQFSNDEELATLDRLLQDESAVKKSLDFINGRSSRTDFTYSSSEILNRVSELSRNYQRKHSFENNKRVMSSLATLIKEKNATLNIIVMPFTEFYIENYEKNLKDETLAYLKSVTDDNNIFITDLNKLKTFAPEDFYDADHLNFNGAKKVCEMVKALGFDI</sequence>
<organism evidence="1 2">
    <name type="scientific">Kosakonia cowanii JCM 10956 = DSM 18146</name>
    <dbReference type="NCBI Taxonomy" id="1300165"/>
    <lineage>
        <taxon>Bacteria</taxon>
        <taxon>Pseudomonadati</taxon>
        <taxon>Pseudomonadota</taxon>
        <taxon>Gammaproteobacteria</taxon>
        <taxon>Enterobacterales</taxon>
        <taxon>Enterobacteriaceae</taxon>
        <taxon>Kosakonia</taxon>
    </lineage>
</organism>
<gene>
    <name evidence="1" type="ORF">BWI95_04615</name>
</gene>
<dbReference type="Proteomes" id="UP000187148">
    <property type="component" value="Chromosome"/>
</dbReference>
<evidence type="ECO:0008006" key="3">
    <source>
        <dbReference type="Google" id="ProtNLM"/>
    </source>
</evidence>
<dbReference type="AlphaFoldDB" id="A0A807LDN9"/>
<proteinExistence type="predicted"/>
<evidence type="ECO:0000313" key="2">
    <source>
        <dbReference type="Proteomes" id="UP000187148"/>
    </source>
</evidence>
<dbReference type="RefSeq" id="WP_076769079.1">
    <property type="nucleotide sequence ID" value="NZ_CP019445.1"/>
</dbReference>
<dbReference type="SUPFAM" id="SSF52266">
    <property type="entry name" value="SGNH hydrolase"/>
    <property type="match status" value="1"/>
</dbReference>
<evidence type="ECO:0000313" key="1">
    <source>
        <dbReference type="EMBL" id="APZ04391.1"/>
    </source>
</evidence>